<evidence type="ECO:0000256" key="1">
    <source>
        <dbReference type="ARBA" id="ARBA00000900"/>
    </source>
</evidence>
<dbReference type="InterPro" id="IPR017907">
    <property type="entry name" value="Znf_RING_CS"/>
</dbReference>
<keyword evidence="20" id="KW-1185">Reference proteome</keyword>
<evidence type="ECO:0000313" key="20">
    <source>
        <dbReference type="Proteomes" id="UP000037069"/>
    </source>
</evidence>
<evidence type="ECO:0000256" key="6">
    <source>
        <dbReference type="ARBA" id="ARBA00012483"/>
    </source>
</evidence>
<dbReference type="GO" id="GO:0005634">
    <property type="term" value="C:nucleus"/>
    <property type="evidence" value="ECO:0007669"/>
    <property type="project" value="UniProtKB-SubCell"/>
</dbReference>
<feature type="compositionally biased region" description="Low complexity" evidence="17">
    <location>
        <begin position="757"/>
        <end position="774"/>
    </location>
</feature>
<keyword evidence="9" id="KW-0479">Metal-binding</keyword>
<dbReference type="CDD" id="cd16536">
    <property type="entry name" value="RING-HC_RNF10"/>
    <property type="match status" value="1"/>
</dbReference>
<dbReference type="PANTHER" id="PTHR12983">
    <property type="entry name" value="RING FINGER 10 FAMILY MEMBER"/>
    <property type="match status" value="1"/>
</dbReference>
<dbReference type="InterPro" id="IPR001841">
    <property type="entry name" value="Znf_RING"/>
</dbReference>
<evidence type="ECO:0000256" key="5">
    <source>
        <dbReference type="ARBA" id="ARBA00008117"/>
    </source>
</evidence>
<dbReference type="AlphaFoldDB" id="A0A0L0CR02"/>
<evidence type="ECO:0000256" key="3">
    <source>
        <dbReference type="ARBA" id="ARBA00004496"/>
    </source>
</evidence>
<feature type="domain" description="RING-type" evidence="18">
    <location>
        <begin position="247"/>
        <end position="288"/>
    </location>
</feature>
<name>A0A0L0CR02_LUCCU</name>
<evidence type="ECO:0000256" key="16">
    <source>
        <dbReference type="PROSITE-ProRule" id="PRU00175"/>
    </source>
</evidence>
<evidence type="ECO:0000256" key="15">
    <source>
        <dbReference type="ARBA" id="ARBA00035390"/>
    </source>
</evidence>
<feature type="compositionally biased region" description="Low complexity" evidence="17">
    <location>
        <begin position="482"/>
        <end position="491"/>
    </location>
</feature>
<reference evidence="19 20" key="1">
    <citation type="journal article" date="2015" name="Nat. Commun.">
        <title>Lucilia cuprina genome unlocks parasitic fly biology to underpin future interventions.</title>
        <authorList>
            <person name="Anstead C.A."/>
            <person name="Korhonen P.K."/>
            <person name="Young N.D."/>
            <person name="Hall R.S."/>
            <person name="Jex A.R."/>
            <person name="Murali S.C."/>
            <person name="Hughes D.S."/>
            <person name="Lee S.F."/>
            <person name="Perry T."/>
            <person name="Stroehlein A.J."/>
            <person name="Ansell B.R."/>
            <person name="Breugelmans B."/>
            <person name="Hofmann A."/>
            <person name="Qu J."/>
            <person name="Dugan S."/>
            <person name="Lee S.L."/>
            <person name="Chao H."/>
            <person name="Dinh H."/>
            <person name="Han Y."/>
            <person name="Doddapaneni H.V."/>
            <person name="Worley K.C."/>
            <person name="Muzny D.M."/>
            <person name="Ioannidis P."/>
            <person name="Waterhouse R.M."/>
            <person name="Zdobnov E.M."/>
            <person name="James P.J."/>
            <person name="Bagnall N.H."/>
            <person name="Kotze A.C."/>
            <person name="Gibbs R.A."/>
            <person name="Richards S."/>
            <person name="Batterham P."/>
            <person name="Gasser R.B."/>
        </authorList>
    </citation>
    <scope>NUCLEOTIDE SEQUENCE [LARGE SCALE GENOMIC DNA]</scope>
    <source>
        <strain evidence="19 20">LS</strain>
        <tissue evidence="19">Full body</tissue>
    </source>
</reference>
<evidence type="ECO:0000256" key="4">
    <source>
        <dbReference type="ARBA" id="ARBA00004906"/>
    </source>
</evidence>
<dbReference type="GO" id="GO:0008270">
    <property type="term" value="F:zinc ion binding"/>
    <property type="evidence" value="ECO:0007669"/>
    <property type="project" value="UniProtKB-KW"/>
</dbReference>
<dbReference type="GO" id="GO:0045944">
    <property type="term" value="P:positive regulation of transcription by RNA polymerase II"/>
    <property type="evidence" value="ECO:0007669"/>
    <property type="project" value="TreeGrafter"/>
</dbReference>
<protein>
    <recommendedName>
        <fullName evidence="14">E3 ubiquitin-protein ligase RNF10</fullName>
        <ecNumber evidence="6">2.3.2.27</ecNumber>
    </recommendedName>
    <alternativeName>
        <fullName evidence="15">RING finger protein 10</fullName>
    </alternativeName>
</protein>
<dbReference type="EC" id="2.3.2.27" evidence="6"/>
<evidence type="ECO:0000256" key="2">
    <source>
        <dbReference type="ARBA" id="ARBA00004123"/>
    </source>
</evidence>
<dbReference type="PROSITE" id="PS50089">
    <property type="entry name" value="ZF_RING_2"/>
    <property type="match status" value="1"/>
</dbReference>
<keyword evidence="13" id="KW-0539">Nucleus</keyword>
<dbReference type="Gene3D" id="3.30.40.10">
    <property type="entry name" value="Zinc/RING finger domain, C3HC4 (zinc finger)"/>
    <property type="match status" value="1"/>
</dbReference>
<sequence length="797" mass="89828">MDKDNKKNYSSRTGNTRTSNQTTDSNYQKSSSDIQTNKHWPKNSRRRENPTTSARNNNSSNSKQQQSAKVRPNVDKRPRARGYNGYNNNNSGGSYRSSNENHFTSGTGLGYGDTTFFGAAIERFEPNDYELNSVYAPGSKKQNLNHLLNFYYTPREVDYYDGVNGAGNGGGGNGYNQRHGHVKRHKYNKEQFLQAKIDIDVLLPLVSSFQFVIKSSAKRKTDDSPDTLIDWSLIEQINIQTPDEPQCPICLYPPVAAKVTRCGHVYCWPCVLHYLSLSDKTWRKCPICYDAIHVGDLKSASIVQQQAFNANSRITFRLMRRKKGSLFIEQYDGDKNEENIEKYPYVSSPLKEKLFSKFILAKRSDVADILSREQRELLTDVDESCPEYVFIQQALELLKERTELLGDIELKDEEKYKSEEITENIEETEKFEVIAQVEHNINDMELAELQANDDLKETEETTDSNNEALNKHEINAEEETSESSSNTDTISYTQTANAQKSSPNKFYYFYQSEDGQNIYLHPLNVKMLQACYGSLADAPSVISARIIQKEQHSMDEDHRRKFTCLGHLPLTCQFAVVEIELQPPYVTEDIIQAFKGDILFRKKERQRRAREEREREKHINAINERQMGKLVASTANINITSSHEFPTCGFEESLVPASDLDMIDNVPSTSKGGRTKTISTSSAGSSSYSAIALHCKKEHTPWSNLNAAQMKPTSAAAAGSQLTSDDGETSILNTIQTNLGDVLAQALSQKKERKSTTKANESNNNSNSNATGGNKKSKKSKKMLPLYSTGMNFGGNN</sequence>
<feature type="compositionally biased region" description="Polar residues" evidence="17">
    <location>
        <begin position="8"/>
        <end position="38"/>
    </location>
</feature>
<evidence type="ECO:0000256" key="11">
    <source>
        <dbReference type="ARBA" id="ARBA00022786"/>
    </source>
</evidence>
<dbReference type="GO" id="GO:0005737">
    <property type="term" value="C:cytoplasm"/>
    <property type="evidence" value="ECO:0007669"/>
    <property type="project" value="UniProtKB-SubCell"/>
</dbReference>
<feature type="compositionally biased region" description="Low complexity" evidence="17">
    <location>
        <begin position="81"/>
        <end position="98"/>
    </location>
</feature>
<evidence type="ECO:0000256" key="17">
    <source>
        <dbReference type="SAM" id="MobiDB-lite"/>
    </source>
</evidence>
<dbReference type="GO" id="GO:0061630">
    <property type="term" value="F:ubiquitin protein ligase activity"/>
    <property type="evidence" value="ECO:0007669"/>
    <property type="project" value="UniProtKB-EC"/>
</dbReference>
<keyword evidence="11" id="KW-0833">Ubl conjugation pathway</keyword>
<dbReference type="GO" id="GO:0000976">
    <property type="term" value="F:transcription cis-regulatory region binding"/>
    <property type="evidence" value="ECO:0007669"/>
    <property type="project" value="TreeGrafter"/>
</dbReference>
<organism evidence="19 20">
    <name type="scientific">Lucilia cuprina</name>
    <name type="common">Green bottle fly</name>
    <name type="synonym">Australian sheep blowfly</name>
    <dbReference type="NCBI Taxonomy" id="7375"/>
    <lineage>
        <taxon>Eukaryota</taxon>
        <taxon>Metazoa</taxon>
        <taxon>Ecdysozoa</taxon>
        <taxon>Arthropoda</taxon>
        <taxon>Hexapoda</taxon>
        <taxon>Insecta</taxon>
        <taxon>Pterygota</taxon>
        <taxon>Neoptera</taxon>
        <taxon>Endopterygota</taxon>
        <taxon>Diptera</taxon>
        <taxon>Brachycera</taxon>
        <taxon>Muscomorpha</taxon>
        <taxon>Oestroidea</taxon>
        <taxon>Calliphoridae</taxon>
        <taxon>Luciliinae</taxon>
        <taxon>Lucilia</taxon>
    </lineage>
</organism>
<accession>A0A0L0CR02</accession>
<dbReference type="Pfam" id="PF00097">
    <property type="entry name" value="zf-C3HC4"/>
    <property type="match status" value="1"/>
</dbReference>
<feature type="region of interest" description="Disordered" evidence="17">
    <location>
        <begin position="455"/>
        <end position="496"/>
    </location>
</feature>
<dbReference type="OMA" id="QELWPTI"/>
<dbReference type="STRING" id="7375.A0A0L0CR02"/>
<dbReference type="SUPFAM" id="SSF57850">
    <property type="entry name" value="RING/U-box"/>
    <property type="match status" value="1"/>
</dbReference>
<comment type="caution">
    <text evidence="19">The sequence shown here is derived from an EMBL/GenBank/DDBJ whole genome shotgun (WGS) entry which is preliminary data.</text>
</comment>
<comment type="pathway">
    <text evidence="4">Protein modification; protein ubiquitination.</text>
</comment>
<feature type="region of interest" description="Disordered" evidence="17">
    <location>
        <begin position="747"/>
        <end position="797"/>
    </location>
</feature>
<proteinExistence type="inferred from homology"/>
<dbReference type="PROSITE" id="PS00518">
    <property type="entry name" value="ZF_RING_1"/>
    <property type="match status" value="1"/>
</dbReference>
<feature type="region of interest" description="Disordered" evidence="17">
    <location>
        <begin position="1"/>
        <end position="101"/>
    </location>
</feature>
<gene>
    <name evidence="19" type="ORF">FF38_09149</name>
</gene>
<evidence type="ECO:0000256" key="10">
    <source>
        <dbReference type="ARBA" id="ARBA00022771"/>
    </source>
</evidence>
<evidence type="ECO:0000256" key="7">
    <source>
        <dbReference type="ARBA" id="ARBA00022490"/>
    </source>
</evidence>
<feature type="compositionally biased region" description="Low complexity" evidence="17">
    <location>
        <begin position="56"/>
        <end position="67"/>
    </location>
</feature>
<dbReference type="SMART" id="SM00184">
    <property type="entry name" value="RING"/>
    <property type="match status" value="1"/>
</dbReference>
<comment type="catalytic activity">
    <reaction evidence="1">
        <text>S-ubiquitinyl-[E2 ubiquitin-conjugating enzyme]-L-cysteine + [acceptor protein]-L-lysine = [E2 ubiquitin-conjugating enzyme]-L-cysteine + N(6)-ubiquitinyl-[acceptor protein]-L-lysine.</text>
        <dbReference type="EC" id="2.3.2.27"/>
    </reaction>
</comment>
<dbReference type="InterPro" id="IPR018957">
    <property type="entry name" value="Znf_C3HC4_RING-type"/>
</dbReference>
<evidence type="ECO:0000256" key="12">
    <source>
        <dbReference type="ARBA" id="ARBA00022833"/>
    </source>
</evidence>
<dbReference type="InterPro" id="IPR013083">
    <property type="entry name" value="Znf_RING/FYVE/PHD"/>
</dbReference>
<evidence type="ECO:0000256" key="13">
    <source>
        <dbReference type="ARBA" id="ARBA00023242"/>
    </source>
</evidence>
<keyword evidence="7" id="KW-0963">Cytoplasm</keyword>
<keyword evidence="10 16" id="KW-0863">Zinc-finger</keyword>
<keyword evidence="12" id="KW-0862">Zinc</keyword>
<dbReference type="FunFam" id="3.30.40.10:FF:000112">
    <property type="entry name" value="RING finger protein 10"/>
    <property type="match status" value="1"/>
</dbReference>
<evidence type="ECO:0000256" key="14">
    <source>
        <dbReference type="ARBA" id="ARBA00035131"/>
    </source>
</evidence>
<dbReference type="PANTHER" id="PTHR12983:SF9">
    <property type="entry name" value="E3 UBIQUITIN-PROTEIN LIGASE RNF10"/>
    <property type="match status" value="1"/>
</dbReference>
<comment type="subcellular location">
    <subcellularLocation>
        <location evidence="3">Cytoplasm</location>
    </subcellularLocation>
    <subcellularLocation>
        <location evidence="2">Nucleus</location>
    </subcellularLocation>
</comment>
<keyword evidence="8" id="KW-0808">Transferase</keyword>
<dbReference type="InterPro" id="IPR039739">
    <property type="entry name" value="MAG2/RNF10"/>
</dbReference>
<dbReference type="EMBL" id="JRES01000036">
    <property type="protein sequence ID" value="KNC34676.1"/>
    <property type="molecule type" value="Genomic_DNA"/>
</dbReference>
<evidence type="ECO:0000259" key="18">
    <source>
        <dbReference type="PROSITE" id="PS50089"/>
    </source>
</evidence>
<evidence type="ECO:0000313" key="19">
    <source>
        <dbReference type="EMBL" id="KNC34676.1"/>
    </source>
</evidence>
<dbReference type="OrthoDB" id="10064108at2759"/>
<evidence type="ECO:0000256" key="8">
    <source>
        <dbReference type="ARBA" id="ARBA00022679"/>
    </source>
</evidence>
<comment type="similarity">
    <text evidence="5">Belongs to the RNF10 family.</text>
</comment>
<evidence type="ECO:0000256" key="9">
    <source>
        <dbReference type="ARBA" id="ARBA00022723"/>
    </source>
</evidence>
<dbReference type="Proteomes" id="UP000037069">
    <property type="component" value="Unassembled WGS sequence"/>
</dbReference>